<accession>A0A914YCC4</accession>
<evidence type="ECO:0000256" key="1">
    <source>
        <dbReference type="SAM" id="MobiDB-lite"/>
    </source>
</evidence>
<dbReference type="Gene3D" id="6.10.140.1430">
    <property type="match status" value="1"/>
</dbReference>
<proteinExistence type="predicted"/>
<feature type="region of interest" description="Disordered" evidence="1">
    <location>
        <begin position="56"/>
        <end position="84"/>
    </location>
</feature>
<keyword evidence="2" id="KW-1185">Reference proteome</keyword>
<evidence type="ECO:0000313" key="2">
    <source>
        <dbReference type="Proteomes" id="UP000887577"/>
    </source>
</evidence>
<dbReference type="AlphaFoldDB" id="A0A914YCC4"/>
<evidence type="ECO:0000313" key="3">
    <source>
        <dbReference type="WBParaSite" id="PSU_v2.g16407.t1"/>
    </source>
</evidence>
<sequence length="160" mass="17641">MAGITENVKEMLNTVAEKSTEFKDYTTGAELQTSDTHDMAVDAKAKASDMADAAKDKASDLASAASDKASELKDAASDKASEMYEGAKQKASDLVGAAKVKADENTSEETKKKLEIWLIQLDQSLKKRDTKFVNNKMPFKSYPPNFKCHIISFNFFKKKL</sequence>
<name>A0A914YCC4_9BILA</name>
<organism evidence="2 3">
    <name type="scientific">Panagrolaimus superbus</name>
    <dbReference type="NCBI Taxonomy" id="310955"/>
    <lineage>
        <taxon>Eukaryota</taxon>
        <taxon>Metazoa</taxon>
        <taxon>Ecdysozoa</taxon>
        <taxon>Nematoda</taxon>
        <taxon>Chromadorea</taxon>
        <taxon>Rhabditida</taxon>
        <taxon>Tylenchina</taxon>
        <taxon>Panagrolaimomorpha</taxon>
        <taxon>Panagrolaimoidea</taxon>
        <taxon>Panagrolaimidae</taxon>
        <taxon>Panagrolaimus</taxon>
    </lineage>
</organism>
<feature type="compositionally biased region" description="Basic and acidic residues" evidence="1">
    <location>
        <begin position="68"/>
        <end position="84"/>
    </location>
</feature>
<protein>
    <submittedName>
        <fullName evidence="3">Late embryogenesis abundant protein</fullName>
    </submittedName>
</protein>
<reference evidence="3" key="1">
    <citation type="submission" date="2022-11" db="UniProtKB">
        <authorList>
            <consortium name="WormBaseParasite"/>
        </authorList>
    </citation>
    <scope>IDENTIFICATION</scope>
</reference>
<dbReference type="WBParaSite" id="PSU_v2.g16407.t1">
    <property type="protein sequence ID" value="PSU_v2.g16407.t1"/>
    <property type="gene ID" value="PSU_v2.g16407"/>
</dbReference>
<dbReference type="Proteomes" id="UP000887577">
    <property type="component" value="Unplaced"/>
</dbReference>